<sequence length="86" mass="9876">MAFSYSVKPLPSAAPSKEIEEELGADYPKSSKQLICHDEVLDMFCLTSKATVYMWRKNRGFPPPVTRMPLRWLRSAVEEWKLKIGS</sequence>
<accession>A0A1B9P2B0</accession>
<reference evidence="1 2" key="1">
    <citation type="submission" date="2016-06" db="EMBL/GenBank/DDBJ databases">
        <authorList>
            <person name="Kjaerup R.B."/>
            <person name="Dalgaard T.S."/>
            <person name="Juul-Madsen H.R."/>
        </authorList>
    </citation>
    <scope>NUCLEOTIDE SEQUENCE [LARGE SCALE GENOMIC DNA]</scope>
    <source>
        <strain evidence="1 2">1S159</strain>
    </source>
</reference>
<protein>
    <submittedName>
        <fullName evidence="1">Uncharacterized protein</fullName>
    </submittedName>
</protein>
<dbReference type="EMBL" id="MAJU01000008">
    <property type="protein sequence ID" value="OCH22481.1"/>
    <property type="molecule type" value="Genomic_DNA"/>
</dbReference>
<evidence type="ECO:0000313" key="2">
    <source>
        <dbReference type="Proteomes" id="UP000093523"/>
    </source>
</evidence>
<dbReference type="Proteomes" id="UP000093523">
    <property type="component" value="Unassembled WGS sequence"/>
</dbReference>
<dbReference type="STRING" id="688.A6E04_06775"/>
<proteinExistence type="predicted"/>
<organism evidence="1 2">
    <name type="scientific">Aliivibrio logei</name>
    <name type="common">Vibrio logei</name>
    <dbReference type="NCBI Taxonomy" id="688"/>
    <lineage>
        <taxon>Bacteria</taxon>
        <taxon>Pseudomonadati</taxon>
        <taxon>Pseudomonadota</taxon>
        <taxon>Gammaproteobacteria</taxon>
        <taxon>Vibrionales</taxon>
        <taxon>Vibrionaceae</taxon>
        <taxon>Aliivibrio</taxon>
    </lineage>
</organism>
<comment type="caution">
    <text evidence="1">The sequence shown here is derived from an EMBL/GenBank/DDBJ whole genome shotgun (WGS) entry which is preliminary data.</text>
</comment>
<name>A0A1B9P2B0_ALILO</name>
<evidence type="ECO:0000313" key="1">
    <source>
        <dbReference type="EMBL" id="OCH22481.1"/>
    </source>
</evidence>
<dbReference type="AlphaFoldDB" id="A0A1B9P2B0"/>
<gene>
    <name evidence="1" type="ORF">A6E04_06775</name>
</gene>